<dbReference type="Proteomes" id="UP001239680">
    <property type="component" value="Unassembled WGS sequence"/>
</dbReference>
<dbReference type="InterPro" id="IPR004629">
    <property type="entry name" value="WecG_TagA_CpsF"/>
</dbReference>
<evidence type="ECO:0000256" key="2">
    <source>
        <dbReference type="ARBA" id="ARBA00022679"/>
    </source>
</evidence>
<sequence>MHFDFGMTRLRITHSAAALVLADAALRLKQGRGFGLATINLDHLVKLRRDPAFLKAYAAQDFVVADGNPIVWLARLAGHQIGLVPGSDLMLPLVQAAAAAGRPVSILGSTEPALEAAMRRLQAQVPGLQRGLLIAPPMGFDPEGQTAHEVLQLLAPLGGLCLVALGAPKQERLAALGRKLAPSVGFASIGAGVDFVAGTQKRAPRWMRAIAMEWLWRALSSPRRLVPRYATCAAILPGQALQALRQRITAERQPG</sequence>
<dbReference type="CDD" id="cd06533">
    <property type="entry name" value="Glyco_transf_WecG_TagA"/>
    <property type="match status" value="1"/>
</dbReference>
<reference evidence="3 4" key="1">
    <citation type="submission" date="2023-08" db="EMBL/GenBank/DDBJ databases">
        <title>Characterization of two Paracoccaceae strains isolated from Phycosphere and proposal of Xinfangfangia lacusdiani sp. nov.</title>
        <authorList>
            <person name="Deng Y."/>
            <person name="Zhang Y.Q."/>
        </authorList>
    </citation>
    <scope>NUCLEOTIDE SEQUENCE [LARGE SCALE GENOMIC DNA]</scope>
    <source>
        <strain evidence="3 4">CPCC 101601</strain>
    </source>
</reference>
<accession>A0ABU0VWU4</accession>
<name>A0ABU0VWU4_9RHOB</name>
<keyword evidence="1" id="KW-0328">Glycosyltransferase</keyword>
<keyword evidence="2" id="KW-0808">Transferase</keyword>
<dbReference type="PANTHER" id="PTHR34136:SF1">
    <property type="entry name" value="UDP-N-ACETYL-D-MANNOSAMINURONIC ACID TRANSFERASE"/>
    <property type="match status" value="1"/>
</dbReference>
<dbReference type="Pfam" id="PF03808">
    <property type="entry name" value="Glyco_tran_WecG"/>
    <property type="match status" value="1"/>
</dbReference>
<evidence type="ECO:0000256" key="1">
    <source>
        <dbReference type="ARBA" id="ARBA00022676"/>
    </source>
</evidence>
<keyword evidence="4" id="KW-1185">Reference proteome</keyword>
<evidence type="ECO:0000313" key="3">
    <source>
        <dbReference type="EMBL" id="MDQ2066230.1"/>
    </source>
</evidence>
<evidence type="ECO:0000313" key="4">
    <source>
        <dbReference type="Proteomes" id="UP001239680"/>
    </source>
</evidence>
<dbReference type="RefSeq" id="WP_306679932.1">
    <property type="nucleotide sequence ID" value="NZ_JAVDBT010000006.1"/>
</dbReference>
<dbReference type="NCBIfam" id="TIGR00696">
    <property type="entry name" value="wecG_tagA_cpsF"/>
    <property type="match status" value="1"/>
</dbReference>
<gene>
    <name evidence="3" type="ORF">Q9295_07590</name>
</gene>
<organism evidence="3 4">
    <name type="scientific">Pseudogemmobacter lacusdianii</name>
    <dbReference type="NCBI Taxonomy" id="3069608"/>
    <lineage>
        <taxon>Bacteria</taxon>
        <taxon>Pseudomonadati</taxon>
        <taxon>Pseudomonadota</taxon>
        <taxon>Alphaproteobacteria</taxon>
        <taxon>Rhodobacterales</taxon>
        <taxon>Paracoccaceae</taxon>
        <taxon>Pseudogemmobacter</taxon>
    </lineage>
</organism>
<protein>
    <submittedName>
        <fullName evidence="3">WecB/TagA/CpsF family glycosyltransferase</fullName>
    </submittedName>
</protein>
<comment type="caution">
    <text evidence="3">The sequence shown here is derived from an EMBL/GenBank/DDBJ whole genome shotgun (WGS) entry which is preliminary data.</text>
</comment>
<proteinExistence type="predicted"/>
<dbReference type="PANTHER" id="PTHR34136">
    <property type="match status" value="1"/>
</dbReference>
<dbReference type="EMBL" id="JAVDBT010000006">
    <property type="protein sequence ID" value="MDQ2066230.1"/>
    <property type="molecule type" value="Genomic_DNA"/>
</dbReference>